<keyword evidence="3" id="KW-1185">Reference proteome</keyword>
<dbReference type="AlphaFoldDB" id="A0A5J9UBF6"/>
<dbReference type="Gramene" id="TVU21015">
    <property type="protein sequence ID" value="TVU21015"/>
    <property type="gene ID" value="EJB05_30624"/>
</dbReference>
<gene>
    <name evidence="2" type="ORF">EJB05_30624</name>
</gene>
<feature type="region of interest" description="Disordered" evidence="1">
    <location>
        <begin position="33"/>
        <end position="60"/>
    </location>
</feature>
<feature type="non-terminal residue" evidence="2">
    <location>
        <position position="1"/>
    </location>
</feature>
<proteinExistence type="predicted"/>
<comment type="caution">
    <text evidence="2">The sequence shown here is derived from an EMBL/GenBank/DDBJ whole genome shotgun (WGS) entry which is preliminary data.</text>
</comment>
<protein>
    <submittedName>
        <fullName evidence="2">Uncharacterized protein</fullName>
    </submittedName>
</protein>
<reference evidence="2 3" key="1">
    <citation type="journal article" date="2019" name="Sci. Rep.">
        <title>A high-quality genome of Eragrostis curvula grass provides insights into Poaceae evolution and supports new strategies to enhance forage quality.</title>
        <authorList>
            <person name="Carballo J."/>
            <person name="Santos B.A.C.M."/>
            <person name="Zappacosta D."/>
            <person name="Garbus I."/>
            <person name="Selva J.P."/>
            <person name="Gallo C.A."/>
            <person name="Diaz A."/>
            <person name="Albertini E."/>
            <person name="Caccamo M."/>
            <person name="Echenique V."/>
        </authorList>
    </citation>
    <scope>NUCLEOTIDE SEQUENCE [LARGE SCALE GENOMIC DNA]</scope>
    <source>
        <strain evidence="3">cv. Victoria</strain>
        <tissue evidence="2">Leaf</tissue>
    </source>
</reference>
<dbReference type="OrthoDB" id="10608859at2759"/>
<evidence type="ECO:0000256" key="1">
    <source>
        <dbReference type="SAM" id="MobiDB-lite"/>
    </source>
</evidence>
<dbReference type="EMBL" id="RWGY01000026">
    <property type="protein sequence ID" value="TVU21015.1"/>
    <property type="molecule type" value="Genomic_DNA"/>
</dbReference>
<dbReference type="Proteomes" id="UP000324897">
    <property type="component" value="Unassembled WGS sequence"/>
</dbReference>
<organism evidence="2 3">
    <name type="scientific">Eragrostis curvula</name>
    <name type="common">weeping love grass</name>
    <dbReference type="NCBI Taxonomy" id="38414"/>
    <lineage>
        <taxon>Eukaryota</taxon>
        <taxon>Viridiplantae</taxon>
        <taxon>Streptophyta</taxon>
        <taxon>Embryophyta</taxon>
        <taxon>Tracheophyta</taxon>
        <taxon>Spermatophyta</taxon>
        <taxon>Magnoliopsida</taxon>
        <taxon>Liliopsida</taxon>
        <taxon>Poales</taxon>
        <taxon>Poaceae</taxon>
        <taxon>PACMAD clade</taxon>
        <taxon>Chloridoideae</taxon>
        <taxon>Eragrostideae</taxon>
        <taxon>Eragrostidinae</taxon>
        <taxon>Eragrostis</taxon>
    </lineage>
</organism>
<evidence type="ECO:0000313" key="3">
    <source>
        <dbReference type="Proteomes" id="UP000324897"/>
    </source>
</evidence>
<evidence type="ECO:0000313" key="2">
    <source>
        <dbReference type="EMBL" id="TVU21015.1"/>
    </source>
</evidence>
<name>A0A5J9UBF6_9POAL</name>
<sequence>AHGPYGAAVRTRAEAWCAKRPVVAHGPYGAAGLRPLAGGPQPRKQTDFDRGRAGRGRPRRPKIACSHAVRKVELAGKEIWLGGGDAIDGSKIILNFCEKKECDKQACYCCPGQPDVCYNTMDSCRQNCPPCAPKCVSASHGSPGLLAAPVAGG</sequence>
<accession>A0A5J9UBF6</accession>